<name>A0A060HJM9_9ARCH</name>
<keyword evidence="2 5" id="KW-0560">Oxidoreductase</keyword>
<evidence type="ECO:0000256" key="1">
    <source>
        <dbReference type="ARBA" id="ARBA00006484"/>
    </source>
</evidence>
<dbReference type="PRINTS" id="PR00081">
    <property type="entry name" value="GDHRDH"/>
</dbReference>
<proteinExistence type="inferred from homology"/>
<evidence type="ECO:0000256" key="3">
    <source>
        <dbReference type="RuleBase" id="RU000363"/>
    </source>
</evidence>
<protein>
    <submittedName>
        <fullName evidence="5">Putative oxidoreductase, short chain dehydrogenase/reductase family</fullName>
        <ecNumber evidence="5">1.1.1.-</ecNumber>
    </submittedName>
</protein>
<dbReference type="EC" id="1.1.1.-" evidence="5"/>
<accession>A0A060HJM9</accession>
<dbReference type="STRING" id="926571.NVIE_012320"/>
<dbReference type="InterPro" id="IPR020904">
    <property type="entry name" value="Sc_DH/Rdtase_CS"/>
</dbReference>
<comment type="similarity">
    <text evidence="1 3">Belongs to the short-chain dehydrogenases/reductases (SDR) family.</text>
</comment>
<keyword evidence="6" id="KW-1185">Reference proteome</keyword>
<dbReference type="OrthoDB" id="10157at2157"/>
<gene>
    <name evidence="5" type="ORF">NVIE_012320</name>
</gene>
<dbReference type="PANTHER" id="PTHR44196:SF1">
    <property type="entry name" value="DEHYDROGENASE_REDUCTASE SDR FAMILY MEMBER 7B"/>
    <property type="match status" value="1"/>
</dbReference>
<dbReference type="CDD" id="cd05374">
    <property type="entry name" value="17beta-HSD-like_SDR_c"/>
    <property type="match status" value="1"/>
</dbReference>
<evidence type="ECO:0000256" key="2">
    <source>
        <dbReference type="ARBA" id="ARBA00023002"/>
    </source>
</evidence>
<dbReference type="PANTHER" id="PTHR44196">
    <property type="entry name" value="DEHYDROGENASE/REDUCTASE SDR FAMILY MEMBER 7B"/>
    <property type="match status" value="1"/>
</dbReference>
<dbReference type="InterPro" id="IPR001763">
    <property type="entry name" value="Rhodanese-like_dom"/>
</dbReference>
<evidence type="ECO:0000313" key="5">
    <source>
        <dbReference type="EMBL" id="AIC15465.1"/>
    </source>
</evidence>
<dbReference type="PROSITE" id="PS00061">
    <property type="entry name" value="ADH_SHORT"/>
    <property type="match status" value="1"/>
</dbReference>
<dbReference type="KEGG" id="nvn:NVIE_012320"/>
<dbReference type="AlphaFoldDB" id="A0A060HJM9"/>
<dbReference type="PROSITE" id="PS50206">
    <property type="entry name" value="RHODANESE_3"/>
    <property type="match status" value="1"/>
</dbReference>
<dbReference type="PRINTS" id="PR00080">
    <property type="entry name" value="SDRFAMILY"/>
</dbReference>
<dbReference type="Pfam" id="PF00106">
    <property type="entry name" value="adh_short"/>
    <property type="match status" value="1"/>
</dbReference>
<dbReference type="GO" id="GO:0016491">
    <property type="term" value="F:oxidoreductase activity"/>
    <property type="evidence" value="ECO:0007669"/>
    <property type="project" value="UniProtKB-KW"/>
</dbReference>
<reference evidence="5 6" key="1">
    <citation type="journal article" date="2014" name="Int. J. Syst. Evol. Microbiol.">
        <title>Nitrososphaera viennensis gen. nov., sp. nov., an aerobic and mesophilic, ammonia-oxidizing archaeon from soil and a member of the archaeal phylum Thaumarchaeota.</title>
        <authorList>
            <person name="Stieglmeier M."/>
            <person name="Klingl A."/>
            <person name="Alves R.J."/>
            <person name="Rittmann S.K."/>
            <person name="Melcher M."/>
            <person name="Leisch N."/>
            <person name="Schleper C."/>
        </authorList>
    </citation>
    <scope>NUCLEOTIDE SEQUENCE [LARGE SCALE GENOMIC DNA]</scope>
    <source>
        <strain evidence="5">EN76</strain>
    </source>
</reference>
<dbReference type="Proteomes" id="UP000027093">
    <property type="component" value="Chromosome"/>
</dbReference>
<sequence length="268" mass="29286">MKSVIVTGASSGIGRAASYRLASAGYRVYGLARSYDKLQEMAGELANFFFVPVEFDVTKPDKFDRVLDPIIKSGVFGLVNNAGYVEPGAIEDLSMESVRAQFETNFFGLVGVTKKILPALIAQKEGRIVNVSSMAGMVSLPTIGMYCATKHALEAFTEALRMELWNTGIKVASINPGVIETNIHFVTDEKVSQLKNSRFARAYKKYLQETPRGLPASIVADAIYDAVSSPKPKYRYLLGSAREKAGVRLRRIAPDDTIHALVAKRVLG</sequence>
<dbReference type="EMBL" id="CP007536">
    <property type="protein sequence ID" value="AIC15465.1"/>
    <property type="molecule type" value="Genomic_DNA"/>
</dbReference>
<dbReference type="InterPro" id="IPR036291">
    <property type="entry name" value="NAD(P)-bd_dom_sf"/>
</dbReference>
<dbReference type="InterPro" id="IPR002347">
    <property type="entry name" value="SDR_fam"/>
</dbReference>
<feature type="domain" description="Rhodanese" evidence="4">
    <location>
        <begin position="2"/>
        <end position="47"/>
    </location>
</feature>
<dbReference type="HOGENOM" id="CLU_010194_2_9_2"/>
<evidence type="ECO:0000259" key="4">
    <source>
        <dbReference type="PROSITE" id="PS50206"/>
    </source>
</evidence>
<dbReference type="SUPFAM" id="SSF51735">
    <property type="entry name" value="NAD(P)-binding Rossmann-fold domains"/>
    <property type="match status" value="1"/>
</dbReference>
<dbReference type="Gene3D" id="3.40.50.720">
    <property type="entry name" value="NAD(P)-binding Rossmann-like Domain"/>
    <property type="match status" value="1"/>
</dbReference>
<evidence type="ECO:0000313" key="6">
    <source>
        <dbReference type="Proteomes" id="UP000027093"/>
    </source>
</evidence>
<dbReference type="GO" id="GO:0016020">
    <property type="term" value="C:membrane"/>
    <property type="evidence" value="ECO:0007669"/>
    <property type="project" value="TreeGrafter"/>
</dbReference>
<organism evidence="5 6">
    <name type="scientific">Nitrososphaera viennensis EN76</name>
    <dbReference type="NCBI Taxonomy" id="926571"/>
    <lineage>
        <taxon>Archaea</taxon>
        <taxon>Nitrososphaerota</taxon>
        <taxon>Nitrososphaeria</taxon>
        <taxon>Nitrososphaerales</taxon>
        <taxon>Nitrososphaeraceae</taxon>
        <taxon>Nitrososphaera</taxon>
    </lineage>
</organism>